<dbReference type="RefSeq" id="WP_220119279.1">
    <property type="nucleotide sequence ID" value="NZ_JAHZUY010000137.1"/>
</dbReference>
<evidence type="ECO:0000313" key="1">
    <source>
        <dbReference type="EMBL" id="MBW8271529.1"/>
    </source>
</evidence>
<comment type="caution">
    <text evidence="1">The sequence shown here is derived from an EMBL/GenBank/DDBJ whole genome shotgun (WGS) entry which is preliminary data.</text>
</comment>
<name>A0ABS7F7I7_9PROT</name>
<protein>
    <submittedName>
        <fullName evidence="1">Uncharacterized protein</fullName>
    </submittedName>
</protein>
<keyword evidence="2" id="KW-1185">Reference proteome</keyword>
<accession>A0ABS7F7I7</accession>
<feature type="non-terminal residue" evidence="1">
    <location>
        <position position="145"/>
    </location>
</feature>
<sequence length="145" mass="15495">MANLLFSSGFEGGVSLSAPYNSFSTGAYQDVIGTDAATGYTWPGSLWGGKTSILLLSGGGNLSSVISNTIETVTGHDGNQTRALHLDVNQKVQEVTQDSLWIQPAREPGEFYISEWVKLPANLAQQLGPGGWLAPFGEWKSVDDF</sequence>
<organism evidence="1 2">
    <name type="scientific">Caldovatus aquaticus</name>
    <dbReference type="NCBI Taxonomy" id="2865671"/>
    <lineage>
        <taxon>Bacteria</taxon>
        <taxon>Pseudomonadati</taxon>
        <taxon>Pseudomonadota</taxon>
        <taxon>Alphaproteobacteria</taxon>
        <taxon>Acetobacterales</taxon>
        <taxon>Roseomonadaceae</taxon>
        <taxon>Caldovatus</taxon>
    </lineage>
</organism>
<dbReference type="EMBL" id="JAHZUY010000137">
    <property type="protein sequence ID" value="MBW8271529.1"/>
    <property type="molecule type" value="Genomic_DNA"/>
</dbReference>
<evidence type="ECO:0000313" key="2">
    <source>
        <dbReference type="Proteomes" id="UP001519924"/>
    </source>
</evidence>
<dbReference type="Proteomes" id="UP001519924">
    <property type="component" value="Unassembled WGS sequence"/>
</dbReference>
<reference evidence="1 2" key="1">
    <citation type="submission" date="2021-08" db="EMBL/GenBank/DDBJ databases">
        <title>Caldovatus sediminis gen. nov., sp. nov., a moderately thermophilic bacterium isolated from a hot spring.</title>
        <authorList>
            <person name="Hu C.-J."/>
            <person name="Li W.-J."/>
            <person name="Xian W.-D."/>
        </authorList>
    </citation>
    <scope>NUCLEOTIDE SEQUENCE [LARGE SCALE GENOMIC DNA]</scope>
    <source>
        <strain evidence="1 2">SYSU G05006</strain>
    </source>
</reference>
<proteinExistence type="predicted"/>
<gene>
    <name evidence="1" type="ORF">K1J50_18820</name>
</gene>